<dbReference type="GO" id="GO:0005634">
    <property type="term" value="C:nucleus"/>
    <property type="evidence" value="ECO:0000318"/>
    <property type="project" value="GO_Central"/>
</dbReference>
<dbReference type="EMBL" id="CM000882">
    <property type="protein sequence ID" value="PNT66007.1"/>
    <property type="molecule type" value="Genomic_DNA"/>
</dbReference>
<dbReference type="SUPFAM" id="SSF103612">
    <property type="entry name" value="SBT domain"/>
    <property type="match status" value="1"/>
</dbReference>
<feature type="region of interest" description="Disordered" evidence="10">
    <location>
        <begin position="352"/>
        <end position="379"/>
    </location>
</feature>
<dbReference type="PANTHER" id="PTHR31251">
    <property type="entry name" value="SQUAMOSA PROMOTER-BINDING-LIKE PROTEIN 4"/>
    <property type="match status" value="1"/>
</dbReference>
<evidence type="ECO:0000256" key="7">
    <source>
        <dbReference type="ARBA" id="ARBA00023163"/>
    </source>
</evidence>
<keyword evidence="14" id="KW-1185">Reference proteome</keyword>
<dbReference type="GeneID" id="100829401"/>
<dbReference type="Gramene" id="PNT66007">
    <property type="protein sequence ID" value="PNT66007"/>
    <property type="gene ID" value="BRADI_3g05720v3"/>
</dbReference>
<dbReference type="Pfam" id="PF03110">
    <property type="entry name" value="SBP"/>
    <property type="match status" value="1"/>
</dbReference>
<evidence type="ECO:0000313" key="13">
    <source>
        <dbReference type="EnsemblPlants" id="PNT66007"/>
    </source>
</evidence>
<dbReference type="InterPro" id="IPR004333">
    <property type="entry name" value="SBP_dom"/>
</dbReference>
<keyword evidence="8" id="KW-0539">Nucleus</keyword>
<dbReference type="GO" id="GO:0000976">
    <property type="term" value="F:transcription cis-regulatory region binding"/>
    <property type="evidence" value="ECO:0000318"/>
    <property type="project" value="GO_Central"/>
</dbReference>
<evidence type="ECO:0000256" key="4">
    <source>
        <dbReference type="ARBA" id="ARBA00022833"/>
    </source>
</evidence>
<evidence type="ECO:0000256" key="3">
    <source>
        <dbReference type="ARBA" id="ARBA00022771"/>
    </source>
</evidence>
<accession>A0A2K2CVE4</accession>
<dbReference type="FunFam" id="4.10.1100.10:FF:000001">
    <property type="entry name" value="Squamosa promoter-binding-like protein 14"/>
    <property type="match status" value="1"/>
</dbReference>
<reference evidence="13" key="3">
    <citation type="submission" date="2018-08" db="UniProtKB">
        <authorList>
            <consortium name="EnsemblPlants"/>
        </authorList>
    </citation>
    <scope>IDENTIFICATION</scope>
    <source>
        <strain evidence="13">cv. Bd21</strain>
    </source>
</reference>
<evidence type="ECO:0000256" key="10">
    <source>
        <dbReference type="SAM" id="MobiDB-lite"/>
    </source>
</evidence>
<organism evidence="12">
    <name type="scientific">Brachypodium distachyon</name>
    <name type="common">Purple false brome</name>
    <name type="synonym">Trachynia distachya</name>
    <dbReference type="NCBI Taxonomy" id="15368"/>
    <lineage>
        <taxon>Eukaryota</taxon>
        <taxon>Viridiplantae</taxon>
        <taxon>Streptophyta</taxon>
        <taxon>Embryophyta</taxon>
        <taxon>Tracheophyta</taxon>
        <taxon>Spermatophyta</taxon>
        <taxon>Magnoliopsida</taxon>
        <taxon>Liliopsida</taxon>
        <taxon>Poales</taxon>
        <taxon>Poaceae</taxon>
        <taxon>BOP clade</taxon>
        <taxon>Pooideae</taxon>
        <taxon>Stipodae</taxon>
        <taxon>Brachypodieae</taxon>
        <taxon>Brachypodium</taxon>
    </lineage>
</organism>
<dbReference type="FunCoup" id="A0A2K2CVE4">
    <property type="interactions" value="29"/>
</dbReference>
<sequence length="484" mass="52084">MMSSRQQLSPGTGTMPPISGDADFGSCYTSTHHPYAAFDGSPSAAVDHRPPLLHHHHQQLYDTTGLDYAALFPFAPQQDNNPPAHLFPNQLPPFTANSTTMLLQPPMLTPLPGLPTSSPPPAPGDAYQLHHPFGGFQLKRENEGGLFPFSDAMAASGVSGVGGGSGGRIGLNLGRRTYFSPADVLAVDRLLMRTRGGLGGGGMGVLGLGLGGGIMQQPPRCQAEGCKADLSAAKHYHRRHKVCEYHAKAAAVAANGKQQRFCQQCSRFHVLAEFDEAKRSCRKRLTEHNRRRRKPVGVQGKDSPPPPPSKKLEAGITTSSYAGDHTTTNKSSSTAAAAVLSPSASAFSCLQQQEEELDDNNEGSGGRPTTLSLAAPPQRDYGGALDTMLLMHHHHHQAAAAVVQDDDQEQDFMMTSLVQSHHHHQQQQQQGEVSGNILSCSPTASDQRRQNHQQMQINDGGDDSGCCNNSGMQQQQHFFEVDFM</sequence>
<evidence type="ECO:0000259" key="11">
    <source>
        <dbReference type="PROSITE" id="PS51141"/>
    </source>
</evidence>
<dbReference type="GO" id="GO:0008270">
    <property type="term" value="F:zinc ion binding"/>
    <property type="evidence" value="ECO:0007669"/>
    <property type="project" value="UniProtKB-KW"/>
</dbReference>
<dbReference type="PANTHER" id="PTHR31251:SF169">
    <property type="entry name" value="SQUAMOSA PROMOTER-BINDING-LIKE PROTEIN 8"/>
    <property type="match status" value="1"/>
</dbReference>
<reference evidence="12 13" key="1">
    <citation type="journal article" date="2010" name="Nature">
        <title>Genome sequencing and analysis of the model grass Brachypodium distachyon.</title>
        <authorList>
            <consortium name="International Brachypodium Initiative"/>
        </authorList>
    </citation>
    <scope>NUCLEOTIDE SEQUENCE [LARGE SCALE GENOMIC DNA]</scope>
    <source>
        <strain evidence="12 13">Bd21</strain>
    </source>
</reference>
<dbReference type="InterPro" id="IPR044817">
    <property type="entry name" value="SBP-like"/>
</dbReference>
<keyword evidence="4" id="KW-0862">Zinc</keyword>
<dbReference type="GO" id="GO:0001216">
    <property type="term" value="F:DNA-binding transcription activator activity"/>
    <property type="evidence" value="ECO:0000318"/>
    <property type="project" value="GO_Central"/>
</dbReference>
<feature type="region of interest" description="Disordered" evidence="10">
    <location>
        <begin position="420"/>
        <end position="471"/>
    </location>
</feature>
<dbReference type="Gene3D" id="4.10.1100.10">
    <property type="entry name" value="Transcription factor, SBP-box domain"/>
    <property type="match status" value="1"/>
</dbReference>
<dbReference type="OrthoDB" id="652226at2759"/>
<dbReference type="AlphaFoldDB" id="A0A2K2CVE4"/>
<keyword evidence="3 9" id="KW-0863">Zinc-finger</keyword>
<comment type="subcellular location">
    <subcellularLocation>
        <location evidence="1">Nucleus</location>
    </subcellularLocation>
</comment>
<evidence type="ECO:0000256" key="6">
    <source>
        <dbReference type="ARBA" id="ARBA00023125"/>
    </source>
</evidence>
<dbReference type="Proteomes" id="UP000008810">
    <property type="component" value="Chromosome 3"/>
</dbReference>
<evidence type="ECO:0000256" key="5">
    <source>
        <dbReference type="ARBA" id="ARBA00023015"/>
    </source>
</evidence>
<evidence type="ECO:0000313" key="12">
    <source>
        <dbReference type="EMBL" id="PNT66007.1"/>
    </source>
</evidence>
<dbReference type="RefSeq" id="XP_003571005.2">
    <property type="nucleotide sequence ID" value="XM_003570957.4"/>
</dbReference>
<protein>
    <recommendedName>
        <fullName evidence="11">SBP-type domain-containing protein</fullName>
    </recommendedName>
</protein>
<proteinExistence type="predicted"/>
<feature type="region of interest" description="Disordered" evidence="10">
    <location>
        <begin position="285"/>
        <end position="314"/>
    </location>
</feature>
<dbReference type="ExpressionAtlas" id="A0A2K2CVE4">
    <property type="expression patterns" value="baseline"/>
</dbReference>
<keyword evidence="2" id="KW-0479">Metal-binding</keyword>
<keyword evidence="5" id="KW-0805">Transcription regulation</keyword>
<feature type="compositionally biased region" description="Polar residues" evidence="10">
    <location>
        <begin position="431"/>
        <end position="445"/>
    </location>
</feature>
<evidence type="ECO:0000313" key="14">
    <source>
        <dbReference type="Proteomes" id="UP000008810"/>
    </source>
</evidence>
<dbReference type="PROSITE" id="PS51141">
    <property type="entry name" value="ZF_SBP"/>
    <property type="match status" value="1"/>
</dbReference>
<dbReference type="InterPro" id="IPR036893">
    <property type="entry name" value="SBP_sf"/>
</dbReference>
<reference evidence="12" key="2">
    <citation type="submission" date="2017-06" db="EMBL/GenBank/DDBJ databases">
        <title>WGS assembly of Brachypodium distachyon.</title>
        <authorList>
            <consortium name="The International Brachypodium Initiative"/>
            <person name="Lucas S."/>
            <person name="Harmon-Smith M."/>
            <person name="Lail K."/>
            <person name="Tice H."/>
            <person name="Grimwood J."/>
            <person name="Bruce D."/>
            <person name="Barry K."/>
            <person name="Shu S."/>
            <person name="Lindquist E."/>
            <person name="Wang M."/>
            <person name="Pitluck S."/>
            <person name="Vogel J.P."/>
            <person name="Garvin D.F."/>
            <person name="Mockler T.C."/>
            <person name="Schmutz J."/>
            <person name="Rokhsar D."/>
            <person name="Bevan M.W."/>
        </authorList>
    </citation>
    <scope>NUCLEOTIDE SEQUENCE</scope>
    <source>
        <strain evidence="12">Bd21</strain>
    </source>
</reference>
<dbReference type="KEGG" id="bdi:100829401"/>
<keyword evidence="6" id="KW-0238">DNA-binding</keyword>
<dbReference type="STRING" id="15368.A0A2K2CVE4"/>
<evidence type="ECO:0000256" key="8">
    <source>
        <dbReference type="ARBA" id="ARBA00023242"/>
    </source>
</evidence>
<feature type="domain" description="SBP-type" evidence="11">
    <location>
        <begin position="218"/>
        <end position="295"/>
    </location>
</feature>
<evidence type="ECO:0000256" key="9">
    <source>
        <dbReference type="PROSITE-ProRule" id="PRU00470"/>
    </source>
</evidence>
<evidence type="ECO:0000256" key="1">
    <source>
        <dbReference type="ARBA" id="ARBA00004123"/>
    </source>
</evidence>
<name>A0A2K2CVE4_BRADI</name>
<dbReference type="EnsemblPlants" id="PNT66007">
    <property type="protein sequence ID" value="PNT66007"/>
    <property type="gene ID" value="BRADI_3g05720v3"/>
</dbReference>
<gene>
    <name evidence="13" type="primary">LOC100829401</name>
    <name evidence="12" type="ORF">BRADI_3g05720v3</name>
</gene>
<evidence type="ECO:0000256" key="2">
    <source>
        <dbReference type="ARBA" id="ARBA00022723"/>
    </source>
</evidence>
<keyword evidence="7" id="KW-0804">Transcription</keyword>